<protein>
    <recommendedName>
        <fullName evidence="4">DUF2975 domain-containing protein</fullName>
    </recommendedName>
</protein>
<comment type="caution">
    <text evidence="2">The sequence shown here is derived from an EMBL/GenBank/DDBJ whole genome shotgun (WGS) entry which is preliminary data.</text>
</comment>
<feature type="transmembrane region" description="Helical" evidence="1">
    <location>
        <begin position="132"/>
        <end position="148"/>
    </location>
</feature>
<name>A0ABM9GFW8_9GAMM</name>
<feature type="transmembrane region" description="Helical" evidence="1">
    <location>
        <begin position="52"/>
        <end position="75"/>
    </location>
</feature>
<dbReference type="Proteomes" id="UP001152485">
    <property type="component" value="Unassembled WGS sequence"/>
</dbReference>
<reference evidence="2 3" key="1">
    <citation type="submission" date="2022-07" db="EMBL/GenBank/DDBJ databases">
        <authorList>
            <person name="Criscuolo A."/>
        </authorList>
    </citation>
    <scope>NUCLEOTIDE SEQUENCE [LARGE SCALE GENOMIC DNA]</scope>
    <source>
        <strain evidence="3">CIP 111951</strain>
    </source>
</reference>
<keyword evidence="1" id="KW-1133">Transmembrane helix</keyword>
<dbReference type="EMBL" id="CAMAPD010000003">
    <property type="protein sequence ID" value="CAH9054210.1"/>
    <property type="molecule type" value="Genomic_DNA"/>
</dbReference>
<organism evidence="2 3">
    <name type="scientific">Pseudoalteromonas holothuriae</name>
    <dbReference type="NCBI Taxonomy" id="2963714"/>
    <lineage>
        <taxon>Bacteria</taxon>
        <taxon>Pseudomonadati</taxon>
        <taxon>Pseudomonadota</taxon>
        <taxon>Gammaproteobacteria</taxon>
        <taxon>Alteromonadales</taxon>
        <taxon>Pseudoalteromonadaceae</taxon>
        <taxon>Pseudoalteromonas</taxon>
    </lineage>
</organism>
<gene>
    <name evidence="2" type="ORF">PSECIP111951_00986</name>
</gene>
<keyword evidence="1" id="KW-0812">Transmembrane</keyword>
<feature type="transmembrane region" description="Helical" evidence="1">
    <location>
        <begin position="12"/>
        <end position="32"/>
    </location>
</feature>
<sequence length="162" mass="18535">MKFILNTFWKGKVCFLFTPFLMLTLIISVKFFGLKGDTLLPQYLVDFLSVRYSIESLILPLLTGGVFSIAVSLLFDYFNMSHKEKIRLGKFYDGLAYVICNLLMFCAGWFAAWIFTAPFIDFIEPIPGQESALLSALIMTVIAKYFILKVKHKKVKGYSILQ</sequence>
<keyword evidence="1" id="KW-0472">Membrane</keyword>
<accession>A0ABM9GFW8</accession>
<evidence type="ECO:0000313" key="2">
    <source>
        <dbReference type="EMBL" id="CAH9054210.1"/>
    </source>
</evidence>
<evidence type="ECO:0008006" key="4">
    <source>
        <dbReference type="Google" id="ProtNLM"/>
    </source>
</evidence>
<proteinExistence type="predicted"/>
<evidence type="ECO:0000256" key="1">
    <source>
        <dbReference type="SAM" id="Phobius"/>
    </source>
</evidence>
<feature type="transmembrane region" description="Helical" evidence="1">
    <location>
        <begin position="95"/>
        <end position="120"/>
    </location>
</feature>
<evidence type="ECO:0000313" key="3">
    <source>
        <dbReference type="Proteomes" id="UP001152485"/>
    </source>
</evidence>